<gene>
    <name evidence="1" type="ORF">MLD38_040217</name>
</gene>
<dbReference type="EMBL" id="CM042891">
    <property type="protein sequence ID" value="KAI4304743.1"/>
    <property type="molecule type" value="Genomic_DNA"/>
</dbReference>
<protein>
    <submittedName>
        <fullName evidence="1">Uncharacterized protein</fullName>
    </submittedName>
</protein>
<dbReference type="Proteomes" id="UP001057402">
    <property type="component" value="Chromosome 12"/>
</dbReference>
<proteinExistence type="predicted"/>
<accession>A0ACB9L5B5</accession>
<keyword evidence="2" id="KW-1185">Reference proteome</keyword>
<comment type="caution">
    <text evidence="1">The sequence shown here is derived from an EMBL/GenBank/DDBJ whole genome shotgun (WGS) entry which is preliminary data.</text>
</comment>
<evidence type="ECO:0000313" key="2">
    <source>
        <dbReference type="Proteomes" id="UP001057402"/>
    </source>
</evidence>
<organism evidence="1 2">
    <name type="scientific">Melastoma candidum</name>
    <dbReference type="NCBI Taxonomy" id="119954"/>
    <lineage>
        <taxon>Eukaryota</taxon>
        <taxon>Viridiplantae</taxon>
        <taxon>Streptophyta</taxon>
        <taxon>Embryophyta</taxon>
        <taxon>Tracheophyta</taxon>
        <taxon>Spermatophyta</taxon>
        <taxon>Magnoliopsida</taxon>
        <taxon>eudicotyledons</taxon>
        <taxon>Gunneridae</taxon>
        <taxon>Pentapetalae</taxon>
        <taxon>rosids</taxon>
        <taxon>malvids</taxon>
        <taxon>Myrtales</taxon>
        <taxon>Melastomataceae</taxon>
        <taxon>Melastomatoideae</taxon>
        <taxon>Melastomateae</taxon>
        <taxon>Melastoma</taxon>
    </lineage>
</organism>
<sequence length="93" mass="9894">MASAVIATSTPPTLGLFSLRSLVLLSGAWVAMFGINYSWVADDLPFPSQVAALLGSLNIIWLKPCDADPNFLEAFSDIDVAFIIGFGTSISRT</sequence>
<reference evidence="2" key="1">
    <citation type="journal article" date="2023" name="Front. Plant Sci.">
        <title>Chromosomal-level genome assembly of Melastoma candidum provides insights into trichome evolution.</title>
        <authorList>
            <person name="Zhong Y."/>
            <person name="Wu W."/>
            <person name="Sun C."/>
            <person name="Zou P."/>
            <person name="Liu Y."/>
            <person name="Dai S."/>
            <person name="Zhou R."/>
        </authorList>
    </citation>
    <scope>NUCLEOTIDE SEQUENCE [LARGE SCALE GENOMIC DNA]</scope>
</reference>
<name>A0ACB9L5B5_9MYRT</name>
<evidence type="ECO:0000313" key="1">
    <source>
        <dbReference type="EMBL" id="KAI4304743.1"/>
    </source>
</evidence>